<keyword evidence="2" id="KW-0732">Signal</keyword>
<comment type="caution">
    <text evidence="6">Lacks conserved residue(s) required for the propagation of feature annotation.</text>
</comment>
<dbReference type="GO" id="GO:0005509">
    <property type="term" value="F:calcium ion binding"/>
    <property type="evidence" value="ECO:0007669"/>
    <property type="project" value="InterPro"/>
</dbReference>
<dbReference type="AlphaFoldDB" id="A0AAV4I4B7"/>
<dbReference type="SMART" id="SM00179">
    <property type="entry name" value="EGF_CA"/>
    <property type="match status" value="1"/>
</dbReference>
<dbReference type="InterPro" id="IPR051355">
    <property type="entry name" value="Notch/Slit_guidance"/>
</dbReference>
<dbReference type="InterPro" id="IPR001881">
    <property type="entry name" value="EGF-like_Ca-bd_dom"/>
</dbReference>
<gene>
    <name evidence="8" type="ORF">ElyMa_001159500</name>
</gene>
<evidence type="ECO:0000313" key="8">
    <source>
        <dbReference type="EMBL" id="GFS03836.1"/>
    </source>
</evidence>
<dbReference type="PROSITE" id="PS00022">
    <property type="entry name" value="EGF_1"/>
    <property type="match status" value="1"/>
</dbReference>
<dbReference type="PROSITE" id="PS01186">
    <property type="entry name" value="EGF_2"/>
    <property type="match status" value="1"/>
</dbReference>
<keyword evidence="1 6" id="KW-0245">EGF-like domain</keyword>
<dbReference type="FunFam" id="2.10.25.10:FF:000136">
    <property type="entry name" value="Neurogenic locus notch 1"/>
    <property type="match status" value="1"/>
</dbReference>
<dbReference type="GO" id="GO:0043235">
    <property type="term" value="C:receptor complex"/>
    <property type="evidence" value="ECO:0007669"/>
    <property type="project" value="TreeGrafter"/>
</dbReference>
<dbReference type="CDD" id="cd00054">
    <property type="entry name" value="EGF_CA"/>
    <property type="match status" value="1"/>
</dbReference>
<evidence type="ECO:0000256" key="6">
    <source>
        <dbReference type="PROSITE-ProRule" id="PRU00076"/>
    </source>
</evidence>
<dbReference type="GO" id="GO:0005886">
    <property type="term" value="C:plasma membrane"/>
    <property type="evidence" value="ECO:0007669"/>
    <property type="project" value="TreeGrafter"/>
</dbReference>
<keyword evidence="5" id="KW-0325">Glycoprotein</keyword>
<comment type="caution">
    <text evidence="8">The sequence shown here is derived from an EMBL/GenBank/DDBJ whole genome shotgun (WGS) entry which is preliminary data.</text>
</comment>
<dbReference type="PANTHER" id="PTHR45836">
    <property type="entry name" value="SLIT HOMOLOG"/>
    <property type="match status" value="1"/>
</dbReference>
<dbReference type="SUPFAM" id="SSF57196">
    <property type="entry name" value="EGF/Laminin"/>
    <property type="match status" value="1"/>
</dbReference>
<protein>
    <submittedName>
        <fullName evidence="8">Neurogenic locus Notch protein</fullName>
    </submittedName>
</protein>
<feature type="disulfide bond" evidence="6">
    <location>
        <begin position="65"/>
        <end position="74"/>
    </location>
</feature>
<evidence type="ECO:0000256" key="2">
    <source>
        <dbReference type="ARBA" id="ARBA00022729"/>
    </source>
</evidence>
<organism evidence="8 9">
    <name type="scientific">Elysia marginata</name>
    <dbReference type="NCBI Taxonomy" id="1093978"/>
    <lineage>
        <taxon>Eukaryota</taxon>
        <taxon>Metazoa</taxon>
        <taxon>Spiralia</taxon>
        <taxon>Lophotrochozoa</taxon>
        <taxon>Mollusca</taxon>
        <taxon>Gastropoda</taxon>
        <taxon>Heterobranchia</taxon>
        <taxon>Euthyneura</taxon>
        <taxon>Panpulmonata</taxon>
        <taxon>Sacoglossa</taxon>
        <taxon>Placobranchoidea</taxon>
        <taxon>Plakobranchidae</taxon>
        <taxon>Elysia</taxon>
    </lineage>
</organism>
<keyword evidence="9" id="KW-1185">Reference proteome</keyword>
<keyword evidence="4 6" id="KW-1015">Disulfide bond</keyword>
<dbReference type="PANTHER" id="PTHR45836:SF23">
    <property type="entry name" value="NEUROGENIC LOCUS NOTCH HOMOLOG PROTEIN 1"/>
    <property type="match status" value="1"/>
</dbReference>
<sequence>MTVRTCRVAREALAMIVSAPSTASVPTGLLVSLRCHLTDACLSNPCHAGATCATSLVDGRHICRCDKGWRGSDCSLDVDECKETEDSPCEHGGRCINTRGSYRTTALVSTRPGSTAACVCLVGTAVVQS</sequence>
<proteinExistence type="predicted"/>
<keyword evidence="3" id="KW-0677">Repeat</keyword>
<dbReference type="Proteomes" id="UP000762676">
    <property type="component" value="Unassembled WGS sequence"/>
</dbReference>
<feature type="domain" description="EGF-like" evidence="7">
    <location>
        <begin position="37"/>
        <end position="75"/>
    </location>
</feature>
<evidence type="ECO:0000259" key="7">
    <source>
        <dbReference type="PROSITE" id="PS50026"/>
    </source>
</evidence>
<dbReference type="InterPro" id="IPR000742">
    <property type="entry name" value="EGF"/>
</dbReference>
<dbReference type="SMART" id="SM00181">
    <property type="entry name" value="EGF"/>
    <property type="match status" value="2"/>
</dbReference>
<evidence type="ECO:0000313" key="9">
    <source>
        <dbReference type="Proteomes" id="UP000762676"/>
    </source>
</evidence>
<dbReference type="GO" id="GO:0009986">
    <property type="term" value="C:cell surface"/>
    <property type="evidence" value="ECO:0007669"/>
    <property type="project" value="TreeGrafter"/>
</dbReference>
<feature type="disulfide bond" evidence="6">
    <location>
        <begin position="46"/>
        <end position="63"/>
    </location>
</feature>
<dbReference type="PROSITE" id="PS50026">
    <property type="entry name" value="EGF_3"/>
    <property type="match status" value="1"/>
</dbReference>
<evidence type="ECO:0000256" key="3">
    <source>
        <dbReference type="ARBA" id="ARBA00022737"/>
    </source>
</evidence>
<evidence type="ECO:0000256" key="1">
    <source>
        <dbReference type="ARBA" id="ARBA00022536"/>
    </source>
</evidence>
<dbReference type="Gene3D" id="2.10.25.10">
    <property type="entry name" value="Laminin"/>
    <property type="match status" value="2"/>
</dbReference>
<dbReference type="GO" id="GO:0007219">
    <property type="term" value="P:Notch signaling pathway"/>
    <property type="evidence" value="ECO:0007669"/>
    <property type="project" value="TreeGrafter"/>
</dbReference>
<evidence type="ECO:0000256" key="5">
    <source>
        <dbReference type="ARBA" id="ARBA00023180"/>
    </source>
</evidence>
<reference evidence="8 9" key="1">
    <citation type="journal article" date="2021" name="Elife">
        <title>Chloroplast acquisition without the gene transfer in kleptoplastic sea slugs, Plakobranchus ocellatus.</title>
        <authorList>
            <person name="Maeda T."/>
            <person name="Takahashi S."/>
            <person name="Yoshida T."/>
            <person name="Shimamura S."/>
            <person name="Takaki Y."/>
            <person name="Nagai Y."/>
            <person name="Toyoda A."/>
            <person name="Suzuki Y."/>
            <person name="Arimoto A."/>
            <person name="Ishii H."/>
            <person name="Satoh N."/>
            <person name="Nishiyama T."/>
            <person name="Hasebe M."/>
            <person name="Maruyama T."/>
            <person name="Minagawa J."/>
            <person name="Obokata J."/>
            <person name="Shigenobu S."/>
        </authorList>
    </citation>
    <scope>NUCLEOTIDE SEQUENCE [LARGE SCALE GENOMIC DNA]</scope>
</reference>
<dbReference type="Pfam" id="PF00008">
    <property type="entry name" value="EGF"/>
    <property type="match status" value="1"/>
</dbReference>
<dbReference type="GO" id="GO:0007411">
    <property type="term" value="P:axon guidance"/>
    <property type="evidence" value="ECO:0007669"/>
    <property type="project" value="TreeGrafter"/>
</dbReference>
<name>A0AAV4I4B7_9GAST</name>
<accession>A0AAV4I4B7</accession>
<evidence type="ECO:0000256" key="4">
    <source>
        <dbReference type="ARBA" id="ARBA00023157"/>
    </source>
</evidence>
<dbReference type="EMBL" id="BMAT01002291">
    <property type="protein sequence ID" value="GFS03836.1"/>
    <property type="molecule type" value="Genomic_DNA"/>
</dbReference>